<sequence>MAAYVSVVIVTYNRHDALLNVIEDVKQQQTTREFEIIVVDQSDTPLVEPPNDVRYIRLNTPSMVRARNRGISIAKGQLVVFIDDDVRIPDVGWLKELCHTFEIDDNIAGVAGRVTHMRRLSHPMKVFLRFDIPDVVKPVDTLIGCNMAVRKDCVIEVGGFDENFMGSCQREETEISLRLRKRGWKIYYNGKAQLMHLGLPAGGARSYSQKERHFYYFFNQFYFFFKHFRHTYWPMFVLLNIVDILHMLRQVWVDGFPIFMEAVRSAYLKAKRQKAYEGTTCR</sequence>
<dbReference type="Gene3D" id="3.90.550.10">
    <property type="entry name" value="Spore Coat Polysaccharide Biosynthesis Protein SpsA, Chain A"/>
    <property type="match status" value="1"/>
</dbReference>
<keyword evidence="2" id="KW-0328">Glycosyltransferase</keyword>
<gene>
    <name evidence="5" type="ORF">CGW93_03940</name>
</gene>
<name>A0A257LTL6_UNCW3</name>
<protein>
    <recommendedName>
        <fullName evidence="4">Glycosyltransferase 2-like domain-containing protein</fullName>
    </recommendedName>
</protein>
<dbReference type="PANTHER" id="PTHR43179">
    <property type="entry name" value="RHAMNOSYLTRANSFERASE WBBL"/>
    <property type="match status" value="1"/>
</dbReference>
<dbReference type="EMBL" id="NMUJ01000054">
    <property type="protein sequence ID" value="OYV02770.1"/>
    <property type="molecule type" value="Genomic_DNA"/>
</dbReference>
<proteinExistence type="inferred from homology"/>
<feature type="domain" description="Glycosyltransferase 2-like" evidence="4">
    <location>
        <begin position="6"/>
        <end position="124"/>
    </location>
</feature>
<comment type="caution">
    <text evidence="5">The sequence shown here is derived from an EMBL/GenBank/DDBJ whole genome shotgun (WGS) entry which is preliminary data.</text>
</comment>
<dbReference type="Proteomes" id="UP000216312">
    <property type="component" value="Unassembled WGS sequence"/>
</dbReference>
<dbReference type="Pfam" id="PF00535">
    <property type="entry name" value="Glycos_transf_2"/>
    <property type="match status" value="1"/>
</dbReference>
<accession>A0A257LTL6</accession>
<evidence type="ECO:0000256" key="1">
    <source>
        <dbReference type="ARBA" id="ARBA00006739"/>
    </source>
</evidence>
<dbReference type="PANTHER" id="PTHR43179:SF12">
    <property type="entry name" value="GALACTOFURANOSYLTRANSFERASE GLFT2"/>
    <property type="match status" value="1"/>
</dbReference>
<evidence type="ECO:0000313" key="5">
    <source>
        <dbReference type="EMBL" id="OYV02770.1"/>
    </source>
</evidence>
<evidence type="ECO:0000259" key="4">
    <source>
        <dbReference type="Pfam" id="PF00535"/>
    </source>
</evidence>
<reference evidence="6" key="1">
    <citation type="submission" date="2017-07" db="EMBL/GenBank/DDBJ databases">
        <title>Novel pathways for hydrocarbon cycling and metabolic interdependencies in hydrothermal sediment communities.</title>
        <authorList>
            <person name="Dombrowski N."/>
            <person name="Seitz K."/>
            <person name="Teske A."/>
            <person name="Baker B."/>
        </authorList>
    </citation>
    <scope>NUCLEOTIDE SEQUENCE [LARGE SCALE GENOMIC DNA]</scope>
</reference>
<dbReference type="InterPro" id="IPR001173">
    <property type="entry name" value="Glyco_trans_2-like"/>
</dbReference>
<evidence type="ECO:0000313" key="6">
    <source>
        <dbReference type="Proteomes" id="UP000216312"/>
    </source>
</evidence>
<evidence type="ECO:0000256" key="2">
    <source>
        <dbReference type="ARBA" id="ARBA00022676"/>
    </source>
</evidence>
<evidence type="ECO:0000256" key="3">
    <source>
        <dbReference type="ARBA" id="ARBA00022679"/>
    </source>
</evidence>
<dbReference type="SUPFAM" id="SSF53448">
    <property type="entry name" value="Nucleotide-diphospho-sugar transferases"/>
    <property type="match status" value="1"/>
</dbReference>
<dbReference type="InterPro" id="IPR029044">
    <property type="entry name" value="Nucleotide-diphossugar_trans"/>
</dbReference>
<organism evidence="5 6">
    <name type="scientific">candidate division WOR-3 bacterium 4484_18</name>
    <dbReference type="NCBI Taxonomy" id="2020626"/>
    <lineage>
        <taxon>Bacteria</taxon>
        <taxon>Bacteria division WOR-3</taxon>
    </lineage>
</organism>
<dbReference type="AlphaFoldDB" id="A0A257LTL6"/>
<dbReference type="GO" id="GO:0016757">
    <property type="term" value="F:glycosyltransferase activity"/>
    <property type="evidence" value="ECO:0007669"/>
    <property type="project" value="UniProtKB-KW"/>
</dbReference>
<keyword evidence="3" id="KW-0808">Transferase</keyword>
<comment type="similarity">
    <text evidence="1">Belongs to the glycosyltransferase 2 family.</text>
</comment>